<reference evidence="1" key="1">
    <citation type="submission" date="2022-04" db="EMBL/GenBank/DDBJ databases">
        <title>Mucilaginibacter sp. RS28 isolated from freshwater.</title>
        <authorList>
            <person name="Ko S.-R."/>
        </authorList>
    </citation>
    <scope>NUCLEOTIDE SEQUENCE</scope>
    <source>
        <strain evidence="1">RS28</strain>
    </source>
</reference>
<dbReference type="EMBL" id="JALJEJ010000001">
    <property type="protein sequence ID" value="MCJ8208674.1"/>
    <property type="molecule type" value="Genomic_DNA"/>
</dbReference>
<accession>A0A9X1X017</accession>
<dbReference type="AlphaFoldDB" id="A0A9X1X017"/>
<dbReference type="Pfam" id="PF16677">
    <property type="entry name" value="GP3_package"/>
    <property type="match status" value="1"/>
</dbReference>
<protein>
    <submittedName>
        <fullName evidence="1">DNA-packaging protein</fullName>
    </submittedName>
</protein>
<dbReference type="RefSeq" id="WP_245128503.1">
    <property type="nucleotide sequence ID" value="NZ_JALJEJ010000001.1"/>
</dbReference>
<evidence type="ECO:0000313" key="2">
    <source>
        <dbReference type="Proteomes" id="UP001139450"/>
    </source>
</evidence>
<dbReference type="Gene3D" id="1.10.132.80">
    <property type="match status" value="1"/>
</dbReference>
<evidence type="ECO:0000313" key="1">
    <source>
        <dbReference type="EMBL" id="MCJ8208674.1"/>
    </source>
</evidence>
<sequence length="152" mass="17427">MDKHFFHSKKSLQECVTSYFNYIAGEYHLEQLPVKGKEGLLTEQRVWDRDPEPPTLSGLAYWLGLNSRGAYIQYEQEGKYSEILKRARLRIEAEYEKKLHQQSATGAIFALKAMGWNEKTDLPSFLAGNVKIEIVDTQFAPASSEKEVIINL</sequence>
<comment type="caution">
    <text evidence="1">The sequence shown here is derived from an EMBL/GenBank/DDBJ whole genome shotgun (WGS) entry which is preliminary data.</text>
</comment>
<organism evidence="1 2">
    <name type="scientific">Mucilaginibacter straminoryzae</name>
    <dbReference type="NCBI Taxonomy" id="2932774"/>
    <lineage>
        <taxon>Bacteria</taxon>
        <taxon>Pseudomonadati</taxon>
        <taxon>Bacteroidota</taxon>
        <taxon>Sphingobacteriia</taxon>
        <taxon>Sphingobacteriales</taxon>
        <taxon>Sphingobacteriaceae</taxon>
        <taxon>Mucilaginibacter</taxon>
    </lineage>
</organism>
<proteinExistence type="predicted"/>
<gene>
    <name evidence="1" type="ORF">MUY27_03075</name>
</gene>
<dbReference type="InterPro" id="IPR032066">
    <property type="entry name" value="GP3_package"/>
</dbReference>
<dbReference type="Proteomes" id="UP001139450">
    <property type="component" value="Unassembled WGS sequence"/>
</dbReference>
<name>A0A9X1X017_9SPHI</name>
<keyword evidence="2" id="KW-1185">Reference proteome</keyword>